<evidence type="ECO:0008006" key="3">
    <source>
        <dbReference type="Google" id="ProtNLM"/>
    </source>
</evidence>
<dbReference type="Gene3D" id="1.20.1290.10">
    <property type="entry name" value="AhpD-like"/>
    <property type="match status" value="1"/>
</dbReference>
<protein>
    <recommendedName>
        <fullName evidence="3">Carboxymuconolactone decarboxylase family protein</fullName>
    </recommendedName>
</protein>
<proteinExistence type="predicted"/>
<dbReference type="EMBL" id="AP024238">
    <property type="protein sequence ID" value="BCO28417.1"/>
    <property type="molecule type" value="Genomic_DNA"/>
</dbReference>
<keyword evidence="2" id="KW-1185">Reference proteome</keyword>
<dbReference type="SUPFAM" id="SSF69118">
    <property type="entry name" value="AhpD-like"/>
    <property type="match status" value="1"/>
</dbReference>
<dbReference type="Proteomes" id="UP000824366">
    <property type="component" value="Chromosome"/>
</dbReference>
<organism evidence="1 2">
    <name type="scientific">Rhodoferax lithotrophicus</name>
    <dbReference type="NCBI Taxonomy" id="2798804"/>
    <lineage>
        <taxon>Bacteria</taxon>
        <taxon>Pseudomonadati</taxon>
        <taxon>Pseudomonadota</taxon>
        <taxon>Betaproteobacteria</taxon>
        <taxon>Burkholderiales</taxon>
        <taxon>Comamonadaceae</taxon>
        <taxon>Rhodoferax</taxon>
    </lineage>
</organism>
<reference evidence="1 2" key="1">
    <citation type="journal article" date="2021" name="Microbiol. Spectr.">
        <title>A Single Bacterium Capable of Oxidation and Reduction of Iron at Circumneutral pH.</title>
        <authorList>
            <person name="Kato S."/>
            <person name="Ohkuma M."/>
        </authorList>
    </citation>
    <scope>NUCLEOTIDE SEQUENCE [LARGE SCALE GENOMIC DNA]</scope>
    <source>
        <strain evidence="1 2">MIZ03</strain>
    </source>
</reference>
<gene>
    <name evidence="1" type="ORF">MIZ03_3317</name>
</gene>
<evidence type="ECO:0000313" key="2">
    <source>
        <dbReference type="Proteomes" id="UP000824366"/>
    </source>
</evidence>
<sequence>MYMRIASLQINRDWLRSKPPDFLTKCMSRIAPLEFNTASAPYLSILQGIEAAHGTATNMKRTLAHSPVSLHALLQWYPLRDEVKAFLGERGITLFCHAISTGNACVLCSTYFRRELMDAGEDPAKLIITEPLAAVVDYGAALADDPNGVDDVLWGRLRAAFDDTQLVALTAFGTLMIATNVFNNALRIDLDESLQGYSAGEAAHG</sequence>
<dbReference type="InterPro" id="IPR029032">
    <property type="entry name" value="AhpD-like"/>
</dbReference>
<name>A0ABN6D8U6_9BURK</name>
<evidence type="ECO:0000313" key="1">
    <source>
        <dbReference type="EMBL" id="BCO28417.1"/>
    </source>
</evidence>
<accession>A0ABN6D8U6</accession>